<protein>
    <submittedName>
        <fullName evidence="4">EAL domain-containing protein</fullName>
    </submittedName>
</protein>
<dbReference type="AlphaFoldDB" id="A0A844HWF6"/>
<dbReference type="SMART" id="SM00267">
    <property type="entry name" value="GGDEF"/>
    <property type="match status" value="1"/>
</dbReference>
<dbReference type="Pfam" id="PF00990">
    <property type="entry name" value="GGDEF"/>
    <property type="match status" value="1"/>
</dbReference>
<evidence type="ECO:0000313" key="5">
    <source>
        <dbReference type="Proteomes" id="UP000449846"/>
    </source>
</evidence>
<dbReference type="PROSITE" id="PS50887">
    <property type="entry name" value="GGDEF"/>
    <property type="match status" value="1"/>
</dbReference>
<dbReference type="PROSITE" id="PS50883">
    <property type="entry name" value="EAL"/>
    <property type="match status" value="1"/>
</dbReference>
<dbReference type="InterPro" id="IPR001633">
    <property type="entry name" value="EAL_dom"/>
</dbReference>
<dbReference type="SUPFAM" id="SSF55073">
    <property type="entry name" value="Nucleotide cyclase"/>
    <property type="match status" value="1"/>
</dbReference>
<dbReference type="InterPro" id="IPR052155">
    <property type="entry name" value="Biofilm_reg_signaling"/>
</dbReference>
<dbReference type="InterPro" id="IPR000160">
    <property type="entry name" value="GGDEF_dom"/>
</dbReference>
<dbReference type="InterPro" id="IPR035919">
    <property type="entry name" value="EAL_sf"/>
</dbReference>
<dbReference type="PANTHER" id="PTHR44757">
    <property type="entry name" value="DIGUANYLATE CYCLASE DGCP"/>
    <property type="match status" value="1"/>
</dbReference>
<gene>
    <name evidence="4" type="ORF">GL300_21605</name>
</gene>
<evidence type="ECO:0000259" key="3">
    <source>
        <dbReference type="PROSITE" id="PS50887"/>
    </source>
</evidence>
<dbReference type="Proteomes" id="UP000449846">
    <property type="component" value="Unassembled WGS sequence"/>
</dbReference>
<dbReference type="SUPFAM" id="SSF141868">
    <property type="entry name" value="EAL domain-like"/>
    <property type="match status" value="1"/>
</dbReference>
<dbReference type="CDD" id="cd01948">
    <property type="entry name" value="EAL"/>
    <property type="match status" value="1"/>
</dbReference>
<keyword evidence="1" id="KW-0472">Membrane</keyword>
<organism evidence="4 5">
    <name type="scientific">Paracoccus litorisediminis</name>
    <dbReference type="NCBI Taxonomy" id="2006130"/>
    <lineage>
        <taxon>Bacteria</taxon>
        <taxon>Pseudomonadati</taxon>
        <taxon>Pseudomonadota</taxon>
        <taxon>Alphaproteobacteria</taxon>
        <taxon>Rhodobacterales</taxon>
        <taxon>Paracoccaceae</taxon>
        <taxon>Paracoccus</taxon>
    </lineage>
</organism>
<dbReference type="InterPro" id="IPR029787">
    <property type="entry name" value="Nucleotide_cyclase"/>
</dbReference>
<comment type="caution">
    <text evidence="4">The sequence shown here is derived from an EMBL/GenBank/DDBJ whole genome shotgun (WGS) entry which is preliminary data.</text>
</comment>
<dbReference type="Pfam" id="PF00563">
    <property type="entry name" value="EAL"/>
    <property type="match status" value="1"/>
</dbReference>
<sequence length="697" mass="77812">MSVTRGRSSLSIRMIRLANCKRRPITPARLGRLRNLSSNRWPLTRLLVILICAFVAATAFMSTTVSQRQQVLRHVAHHNDAWAISQSVAEFMRLEALLATHFLPDEDVPLDEVRLRLDIIVSRLSSFKEGTLKTFLEATPTRREIIGNVTSVIADLDANLETLDQTEVVAILDRMRELNGPLTQLSSQSVQQGWDDIEVNINALEELHLIYSVVVAFLIVAWCILILLQLRQNRLLMQSQKQAELLNIDLIAASRELQETNVSLQYVAHHDSLTQLPNRILFWSELEKALQEGAGTVNLLLIDLNDFKTVNDTLGHDFGDMLLNQVSKRMHEFDTKVRIFCRLGGDEFACLLVGASGAESEAIARELSARIADPFLLANREIKIGCSIGICSTSQPQSIDAQAMFKQADIALYRAKTATTEKICLFEEFMQVEFDDRKALENDLRLAVERGEFELLYQAQVDVMSLDLRGLEALARWNHPTRGQITPNIFIPLAEEMGLITELGQQILTIACTEAASWKRPLKIAVNLSPLQLQAPDFVQSVVSVLDKTGLPPTRLELEVTETVLLDDRDGVVEILNELRALGLTIAMDDFGTGYSSLAILRDIPFDTIKLDKSFVRDIAENPKAASLVKLVVDVGTSLSKTVIIEGVETKAQHESIRAIGGLLSQGFLFARPVKAAKLNFLHEADHHFDLIDDFAN</sequence>
<evidence type="ECO:0000256" key="1">
    <source>
        <dbReference type="SAM" id="Phobius"/>
    </source>
</evidence>
<name>A0A844HWF6_9RHOB</name>
<dbReference type="SMART" id="SM00052">
    <property type="entry name" value="EAL"/>
    <property type="match status" value="1"/>
</dbReference>
<feature type="domain" description="EAL" evidence="2">
    <location>
        <begin position="437"/>
        <end position="687"/>
    </location>
</feature>
<dbReference type="Gene3D" id="3.20.20.450">
    <property type="entry name" value="EAL domain"/>
    <property type="match status" value="1"/>
</dbReference>
<feature type="domain" description="GGDEF" evidence="3">
    <location>
        <begin position="295"/>
        <end position="428"/>
    </location>
</feature>
<reference evidence="4 5" key="1">
    <citation type="submission" date="2019-11" db="EMBL/GenBank/DDBJ databases">
        <authorList>
            <person name="Dong K."/>
        </authorList>
    </citation>
    <scope>NUCLEOTIDE SEQUENCE [LARGE SCALE GENOMIC DNA]</scope>
    <source>
        <strain evidence="4 5">NBRC 112902</strain>
    </source>
</reference>
<keyword evidence="5" id="KW-1185">Reference proteome</keyword>
<evidence type="ECO:0000259" key="2">
    <source>
        <dbReference type="PROSITE" id="PS50883"/>
    </source>
</evidence>
<keyword evidence="1" id="KW-1133">Transmembrane helix</keyword>
<feature type="transmembrane region" description="Helical" evidence="1">
    <location>
        <begin position="209"/>
        <end position="228"/>
    </location>
</feature>
<dbReference type="NCBIfam" id="TIGR00254">
    <property type="entry name" value="GGDEF"/>
    <property type="match status" value="1"/>
</dbReference>
<dbReference type="InterPro" id="IPR043128">
    <property type="entry name" value="Rev_trsase/Diguanyl_cyclase"/>
</dbReference>
<dbReference type="Gene3D" id="3.30.70.270">
    <property type="match status" value="1"/>
</dbReference>
<proteinExistence type="predicted"/>
<dbReference type="OrthoDB" id="9814202at2"/>
<evidence type="ECO:0000313" key="4">
    <source>
        <dbReference type="EMBL" id="MTH61802.1"/>
    </source>
</evidence>
<dbReference type="EMBL" id="WMIG01000020">
    <property type="protein sequence ID" value="MTH61802.1"/>
    <property type="molecule type" value="Genomic_DNA"/>
</dbReference>
<dbReference type="CDD" id="cd01949">
    <property type="entry name" value="GGDEF"/>
    <property type="match status" value="1"/>
</dbReference>
<dbReference type="PANTHER" id="PTHR44757:SF2">
    <property type="entry name" value="BIOFILM ARCHITECTURE MAINTENANCE PROTEIN MBAA"/>
    <property type="match status" value="1"/>
</dbReference>
<accession>A0A844HWF6</accession>
<keyword evidence="1" id="KW-0812">Transmembrane</keyword>